<evidence type="ECO:0000256" key="1">
    <source>
        <dbReference type="ARBA" id="ARBA00004141"/>
    </source>
</evidence>
<evidence type="ECO:0000256" key="2">
    <source>
        <dbReference type="ARBA" id="ARBA00022692"/>
    </source>
</evidence>
<dbReference type="GO" id="GO:0007166">
    <property type="term" value="P:cell surface receptor signaling pathway"/>
    <property type="evidence" value="ECO:0007669"/>
    <property type="project" value="InterPro"/>
</dbReference>
<dbReference type="AlphaFoldDB" id="A0AAE0SWV2"/>
<keyword evidence="3 5" id="KW-1133">Transmembrane helix</keyword>
<dbReference type="PANTHER" id="PTHR12011:SF471">
    <property type="entry name" value="G-PROTEIN COUPLED RECEPTORS FAMILY 2 PROFILE 2 DOMAIN-CONTAINING PROTEIN"/>
    <property type="match status" value="1"/>
</dbReference>
<evidence type="ECO:0000259" key="6">
    <source>
        <dbReference type="PROSITE" id="PS50261"/>
    </source>
</evidence>
<organism evidence="7 8">
    <name type="scientific">Potamilus streckersoni</name>
    <dbReference type="NCBI Taxonomy" id="2493646"/>
    <lineage>
        <taxon>Eukaryota</taxon>
        <taxon>Metazoa</taxon>
        <taxon>Spiralia</taxon>
        <taxon>Lophotrochozoa</taxon>
        <taxon>Mollusca</taxon>
        <taxon>Bivalvia</taxon>
        <taxon>Autobranchia</taxon>
        <taxon>Heteroconchia</taxon>
        <taxon>Palaeoheterodonta</taxon>
        <taxon>Unionida</taxon>
        <taxon>Unionoidea</taxon>
        <taxon>Unionidae</taxon>
        <taxon>Ambleminae</taxon>
        <taxon>Lampsilini</taxon>
        <taxon>Potamilus</taxon>
    </lineage>
</organism>
<keyword evidence="8" id="KW-1185">Reference proteome</keyword>
<protein>
    <recommendedName>
        <fullName evidence="6">G-protein coupled receptors family 2 profile 2 domain-containing protein</fullName>
    </recommendedName>
</protein>
<comment type="subcellular location">
    <subcellularLocation>
        <location evidence="1">Membrane</location>
        <topology evidence="1">Multi-pass membrane protein</topology>
    </subcellularLocation>
</comment>
<evidence type="ECO:0000256" key="4">
    <source>
        <dbReference type="ARBA" id="ARBA00023136"/>
    </source>
</evidence>
<dbReference type="Gene3D" id="1.20.1070.10">
    <property type="entry name" value="Rhodopsin 7-helix transmembrane proteins"/>
    <property type="match status" value="1"/>
</dbReference>
<comment type="caution">
    <text evidence="7">The sequence shown here is derived from an EMBL/GenBank/DDBJ whole genome shotgun (WGS) entry which is preliminary data.</text>
</comment>
<keyword evidence="2 5" id="KW-0812">Transmembrane</keyword>
<sequence length="298" mass="33669">MIAVYLSILKDLLVFLTESHLINTVILLMVLRIMVRSMTRGSKVTTEERSTIRVGLKAAAILLPILGFTWIFGFMSVTGKETLVFTYLFTFFNSLQGVFFFVFHCLLSIDVQNAYDRRSKRLSQIKATESAFSKSHERRNSDFESSGYSTSKGSLHSVLTDTSTLDRKHHIRNGNDQSPVTGNGYDNLIWTASNGRSEATRKPLVSFDDEVFLEDSRVRHRKNSSDIIRTPVDTYETEPKLNGYVISYNTTPMRKRSDRSSFYAPSFPASINGHGTPDIAHGSDRGPNQEVIYAKIQK</sequence>
<evidence type="ECO:0000256" key="5">
    <source>
        <dbReference type="SAM" id="Phobius"/>
    </source>
</evidence>
<feature type="domain" description="G-protein coupled receptors family 2 profile 2" evidence="6">
    <location>
        <begin position="21"/>
        <end position="108"/>
    </location>
</feature>
<feature type="transmembrane region" description="Helical" evidence="5">
    <location>
        <begin position="87"/>
        <end position="111"/>
    </location>
</feature>
<dbReference type="PANTHER" id="PTHR12011">
    <property type="entry name" value="ADHESION G-PROTEIN COUPLED RECEPTOR"/>
    <property type="match status" value="1"/>
</dbReference>
<dbReference type="Proteomes" id="UP001195483">
    <property type="component" value="Unassembled WGS sequence"/>
</dbReference>
<dbReference type="GO" id="GO:0004930">
    <property type="term" value="F:G protein-coupled receptor activity"/>
    <property type="evidence" value="ECO:0007669"/>
    <property type="project" value="InterPro"/>
</dbReference>
<name>A0AAE0SWV2_9BIVA</name>
<feature type="transmembrane region" description="Helical" evidence="5">
    <location>
        <begin position="12"/>
        <end position="33"/>
    </location>
</feature>
<feature type="transmembrane region" description="Helical" evidence="5">
    <location>
        <begin position="54"/>
        <end position="75"/>
    </location>
</feature>
<keyword evidence="4 5" id="KW-0472">Membrane</keyword>
<dbReference type="GO" id="GO:0007189">
    <property type="term" value="P:adenylate cyclase-activating G protein-coupled receptor signaling pathway"/>
    <property type="evidence" value="ECO:0007669"/>
    <property type="project" value="TreeGrafter"/>
</dbReference>
<proteinExistence type="predicted"/>
<dbReference type="Pfam" id="PF00002">
    <property type="entry name" value="7tm_2"/>
    <property type="match status" value="1"/>
</dbReference>
<reference evidence="7" key="1">
    <citation type="journal article" date="2021" name="Genome Biol. Evol.">
        <title>A High-Quality Reference Genome for a Parasitic Bivalve with Doubly Uniparental Inheritance (Bivalvia: Unionida).</title>
        <authorList>
            <person name="Smith C.H."/>
        </authorList>
    </citation>
    <scope>NUCLEOTIDE SEQUENCE</scope>
    <source>
        <strain evidence="7">CHS0354</strain>
    </source>
</reference>
<dbReference type="InterPro" id="IPR000832">
    <property type="entry name" value="GPCR_2_secretin-like"/>
</dbReference>
<accession>A0AAE0SWV2</accession>
<reference evidence="7" key="3">
    <citation type="submission" date="2023-05" db="EMBL/GenBank/DDBJ databases">
        <authorList>
            <person name="Smith C.H."/>
        </authorList>
    </citation>
    <scope>NUCLEOTIDE SEQUENCE</scope>
    <source>
        <strain evidence="7">CHS0354</strain>
        <tissue evidence="7">Mantle</tissue>
    </source>
</reference>
<dbReference type="GO" id="GO:0005886">
    <property type="term" value="C:plasma membrane"/>
    <property type="evidence" value="ECO:0007669"/>
    <property type="project" value="TreeGrafter"/>
</dbReference>
<dbReference type="PROSITE" id="PS50261">
    <property type="entry name" value="G_PROTEIN_RECEP_F2_4"/>
    <property type="match status" value="1"/>
</dbReference>
<evidence type="ECO:0000313" key="7">
    <source>
        <dbReference type="EMBL" id="KAK3599532.1"/>
    </source>
</evidence>
<dbReference type="EMBL" id="JAEAOA010000455">
    <property type="protein sequence ID" value="KAK3599532.1"/>
    <property type="molecule type" value="Genomic_DNA"/>
</dbReference>
<reference evidence="7" key="2">
    <citation type="journal article" date="2021" name="Genome Biol. Evol.">
        <title>Developing a high-quality reference genome for a parasitic bivalve with doubly uniparental inheritance (Bivalvia: Unionida).</title>
        <authorList>
            <person name="Smith C.H."/>
        </authorList>
    </citation>
    <scope>NUCLEOTIDE SEQUENCE</scope>
    <source>
        <strain evidence="7">CHS0354</strain>
        <tissue evidence="7">Mantle</tissue>
    </source>
</reference>
<evidence type="ECO:0000313" key="8">
    <source>
        <dbReference type="Proteomes" id="UP001195483"/>
    </source>
</evidence>
<evidence type="ECO:0000256" key="3">
    <source>
        <dbReference type="ARBA" id="ARBA00022989"/>
    </source>
</evidence>
<gene>
    <name evidence="7" type="ORF">CHS0354_006666</name>
</gene>
<dbReference type="InterPro" id="IPR017981">
    <property type="entry name" value="GPCR_2-like_7TM"/>
</dbReference>